<feature type="region of interest" description="Disordered" evidence="1">
    <location>
        <begin position="114"/>
        <end position="138"/>
    </location>
</feature>
<dbReference type="PANTHER" id="PTHR42085">
    <property type="entry name" value="F-BOX DOMAIN-CONTAINING PROTEIN"/>
    <property type="match status" value="1"/>
</dbReference>
<protein>
    <recommendedName>
        <fullName evidence="4">F-box domain-containing protein</fullName>
    </recommendedName>
</protein>
<evidence type="ECO:0000256" key="1">
    <source>
        <dbReference type="SAM" id="MobiDB-lite"/>
    </source>
</evidence>
<sequence length="301" mass="33189">MAPATFSGFFDLPGELRDQILTYLLVKPEGIHIDTCSNLLHETTPEPRFKSPALSSVDSDDDEWNSEGPGPGSLSGEEGKLGWPLNYFLVSQTFHREASAVFFGDNEFYLYATKTPRGTQRRRPKNKNRHDSGGHEHEFRHLESLRRLRRVVLYAQRLGGLLEGLFIPMLRGMTLSGGLKHLDVRVCPSVQGARGAAGLWGSSPGRGLLGLLRDPDLEVARLRICLGILLPGKGSGEGREEVASWCPSREGPGGRLVTLADREGRVWCDLDVGELARRYGGEEVGIFKVGEERSLLRWAAG</sequence>
<organism evidence="2 3">
    <name type="scientific">Cytospora schulzeri</name>
    <dbReference type="NCBI Taxonomy" id="448051"/>
    <lineage>
        <taxon>Eukaryota</taxon>
        <taxon>Fungi</taxon>
        <taxon>Dikarya</taxon>
        <taxon>Ascomycota</taxon>
        <taxon>Pezizomycotina</taxon>
        <taxon>Sordariomycetes</taxon>
        <taxon>Sordariomycetidae</taxon>
        <taxon>Diaporthales</taxon>
        <taxon>Cytosporaceae</taxon>
        <taxon>Cytospora</taxon>
    </lineage>
</organism>
<dbReference type="EMBL" id="LKEA01000007">
    <property type="protein sequence ID" value="ROW07712.1"/>
    <property type="molecule type" value="Genomic_DNA"/>
</dbReference>
<feature type="compositionally biased region" description="Basic and acidic residues" evidence="1">
    <location>
        <begin position="129"/>
        <end position="138"/>
    </location>
</feature>
<dbReference type="InterPro" id="IPR038883">
    <property type="entry name" value="AN11006-like"/>
</dbReference>
<name>A0A423WW59_9PEZI</name>
<proteinExistence type="predicted"/>
<dbReference type="OrthoDB" id="5229512at2759"/>
<accession>A0A423WW59</accession>
<evidence type="ECO:0000313" key="2">
    <source>
        <dbReference type="EMBL" id="ROW07712.1"/>
    </source>
</evidence>
<keyword evidence="3" id="KW-1185">Reference proteome</keyword>
<evidence type="ECO:0008006" key="4">
    <source>
        <dbReference type="Google" id="ProtNLM"/>
    </source>
</evidence>
<reference evidence="2 3" key="1">
    <citation type="submission" date="2015-09" db="EMBL/GenBank/DDBJ databases">
        <title>Host preference determinants of Valsa canker pathogens revealed by comparative genomics.</title>
        <authorList>
            <person name="Yin Z."/>
            <person name="Huang L."/>
        </authorList>
    </citation>
    <scope>NUCLEOTIDE SEQUENCE [LARGE SCALE GENOMIC DNA]</scope>
    <source>
        <strain evidence="2 3">03-1</strain>
    </source>
</reference>
<feature type="compositionally biased region" description="Low complexity" evidence="1">
    <location>
        <begin position="66"/>
        <end position="76"/>
    </location>
</feature>
<dbReference type="Proteomes" id="UP000283895">
    <property type="component" value="Unassembled WGS sequence"/>
</dbReference>
<gene>
    <name evidence="2" type="ORF">VMCG_03472</name>
</gene>
<comment type="caution">
    <text evidence="2">The sequence shown here is derived from an EMBL/GenBank/DDBJ whole genome shotgun (WGS) entry which is preliminary data.</text>
</comment>
<feature type="compositionally biased region" description="Basic residues" evidence="1">
    <location>
        <begin position="119"/>
        <end position="128"/>
    </location>
</feature>
<feature type="region of interest" description="Disordered" evidence="1">
    <location>
        <begin position="42"/>
        <end position="77"/>
    </location>
</feature>
<dbReference type="PANTHER" id="PTHR42085:SF2">
    <property type="entry name" value="F-BOX DOMAIN-CONTAINING PROTEIN"/>
    <property type="match status" value="1"/>
</dbReference>
<evidence type="ECO:0000313" key="3">
    <source>
        <dbReference type="Proteomes" id="UP000283895"/>
    </source>
</evidence>
<dbReference type="AlphaFoldDB" id="A0A423WW59"/>